<dbReference type="Proteomes" id="UP000176204">
    <property type="component" value="Chromosome I"/>
</dbReference>
<dbReference type="EMBL" id="LT629973">
    <property type="protein sequence ID" value="SEH90691.1"/>
    <property type="molecule type" value="Genomic_DNA"/>
</dbReference>
<keyword evidence="2" id="KW-1185">Reference proteome</keyword>
<name>A0A1C7PH76_9BACT</name>
<dbReference type="RefSeq" id="WP_071133382.1">
    <property type="nucleotide sequence ID" value="NZ_LIGX01000018.1"/>
</dbReference>
<evidence type="ECO:0000313" key="2">
    <source>
        <dbReference type="Proteomes" id="UP000176204"/>
    </source>
</evidence>
<gene>
    <name evidence="1" type="ORF">PYTT_1603</name>
</gene>
<accession>A0A1C7PH76</accession>
<organism evidence="1 2">
    <name type="scientific">Akkermansia glycaniphila</name>
    <dbReference type="NCBI Taxonomy" id="1679444"/>
    <lineage>
        <taxon>Bacteria</taxon>
        <taxon>Pseudomonadati</taxon>
        <taxon>Verrucomicrobiota</taxon>
        <taxon>Verrucomicrobiia</taxon>
        <taxon>Verrucomicrobiales</taxon>
        <taxon>Akkermansiaceae</taxon>
        <taxon>Akkermansia</taxon>
    </lineage>
</organism>
<reference evidence="2" key="1">
    <citation type="submission" date="2016-09" db="EMBL/GenBank/DDBJ databases">
        <authorList>
            <person name="Koehorst J."/>
        </authorList>
    </citation>
    <scope>NUCLEOTIDE SEQUENCE [LARGE SCALE GENOMIC DNA]</scope>
</reference>
<protein>
    <submittedName>
        <fullName evidence="1">Uncharacterized protein</fullName>
    </submittedName>
</protein>
<proteinExistence type="predicted"/>
<sequence length="322" mass="36108">MWLSCAGLMMAGDDFSISDEDLEKEIYHSRWQDRLLEVRWTVEAPEVVEGVAPGVAPASLAGKRVVFDFSKAEERLKPWNAPDDGWSVWAPVEDASRKDVVAFDGGDDLDVWRRLSNGAKASEWHLHYAPGDDGKTGSVGWSSETAPAGGSVDERHLVFEAPESGYVMPYQDLAAWEFRREFRGVRFTVVDCRALIRKAAEACREEKQTIRVHLSFEAGPHDWYMEPWSNDFSAEKVVVSDADKRALKRLLAGVRAGDCKSSMRADVPFWVIHIGQDVRLSSQEWALGMIGFASKEDAEEFTKLMARLVKVPVRLSEDEAGR</sequence>
<dbReference type="AlphaFoldDB" id="A0A1C7PH76"/>
<dbReference type="KEGG" id="agl:PYTT_1603"/>
<evidence type="ECO:0000313" key="1">
    <source>
        <dbReference type="EMBL" id="SEH90691.1"/>
    </source>
</evidence>